<accession>A0A0C9V1Z3</accession>
<keyword evidence="3" id="KW-1185">Reference proteome</keyword>
<sequence>MDYHENIEPRMHIPTHPYPDANLGWMGAFTQHEQIADCLFAAGVPVWLIRPDSVVLPDRITFQDPRQAFVTPFPVRYRGPGGLNCHIQVRLYQFTADMQAVEEEQRQSEAGPSWQGHNPSGRAPQAQTPSQGSQSRDKWGDLDHPKIPLMPSGYRFPEPAVFTNVSSADSLKCHLANWLALWPFWVGHIAQNPDHNIGPKIWRAFLNSSPNDTTPPEADSRVAKLKKAARDMFRDTLGNNMSGTTWAGNDGIDISFRGMMLQGNPQLRAERQALFTTIFPSEVVSGTWDGELTGQPPELFLSTINDVEAVAHTEAYRNLVSTWPHVKNTLLTPLMPVTPVSKLHEVAQALQVFYVESFFLVTGCPWVVPQKVPAI</sequence>
<feature type="compositionally biased region" description="Basic and acidic residues" evidence="1">
    <location>
        <begin position="135"/>
        <end position="144"/>
    </location>
</feature>
<protein>
    <submittedName>
        <fullName evidence="2">Unplaced genomic scaffold scaffold_59, whole genome shotgun sequence</fullName>
    </submittedName>
</protein>
<gene>
    <name evidence="2" type="ORF">HYDPIDRAFT_33390</name>
</gene>
<feature type="compositionally biased region" description="Polar residues" evidence="1">
    <location>
        <begin position="125"/>
        <end position="134"/>
    </location>
</feature>
<dbReference type="Proteomes" id="UP000053820">
    <property type="component" value="Unassembled WGS sequence"/>
</dbReference>
<dbReference type="HOGENOM" id="CLU_016057_2_0_1"/>
<dbReference type="OrthoDB" id="2634326at2759"/>
<dbReference type="AlphaFoldDB" id="A0A0C9V1Z3"/>
<name>A0A0C9V1Z3_9AGAM</name>
<organism evidence="2 3">
    <name type="scientific">Hydnomerulius pinastri MD-312</name>
    <dbReference type="NCBI Taxonomy" id="994086"/>
    <lineage>
        <taxon>Eukaryota</taxon>
        <taxon>Fungi</taxon>
        <taxon>Dikarya</taxon>
        <taxon>Basidiomycota</taxon>
        <taxon>Agaricomycotina</taxon>
        <taxon>Agaricomycetes</taxon>
        <taxon>Agaricomycetidae</taxon>
        <taxon>Boletales</taxon>
        <taxon>Boletales incertae sedis</taxon>
        <taxon>Leucogyrophana</taxon>
    </lineage>
</organism>
<evidence type="ECO:0000256" key="1">
    <source>
        <dbReference type="SAM" id="MobiDB-lite"/>
    </source>
</evidence>
<evidence type="ECO:0000313" key="3">
    <source>
        <dbReference type="Proteomes" id="UP000053820"/>
    </source>
</evidence>
<feature type="region of interest" description="Disordered" evidence="1">
    <location>
        <begin position="102"/>
        <end position="144"/>
    </location>
</feature>
<proteinExistence type="predicted"/>
<dbReference type="EMBL" id="KN839893">
    <property type="protein sequence ID" value="KIJ59239.1"/>
    <property type="molecule type" value="Genomic_DNA"/>
</dbReference>
<evidence type="ECO:0000313" key="2">
    <source>
        <dbReference type="EMBL" id="KIJ59239.1"/>
    </source>
</evidence>
<reference evidence="2 3" key="1">
    <citation type="submission" date="2014-04" db="EMBL/GenBank/DDBJ databases">
        <title>Evolutionary Origins and Diversification of the Mycorrhizal Mutualists.</title>
        <authorList>
            <consortium name="DOE Joint Genome Institute"/>
            <consortium name="Mycorrhizal Genomics Consortium"/>
            <person name="Kohler A."/>
            <person name="Kuo A."/>
            <person name="Nagy L.G."/>
            <person name="Floudas D."/>
            <person name="Copeland A."/>
            <person name="Barry K.W."/>
            <person name="Cichocki N."/>
            <person name="Veneault-Fourrey C."/>
            <person name="LaButti K."/>
            <person name="Lindquist E.A."/>
            <person name="Lipzen A."/>
            <person name="Lundell T."/>
            <person name="Morin E."/>
            <person name="Murat C."/>
            <person name="Riley R."/>
            <person name="Ohm R."/>
            <person name="Sun H."/>
            <person name="Tunlid A."/>
            <person name="Henrissat B."/>
            <person name="Grigoriev I.V."/>
            <person name="Hibbett D.S."/>
            <person name="Martin F."/>
        </authorList>
    </citation>
    <scope>NUCLEOTIDE SEQUENCE [LARGE SCALE GENOMIC DNA]</scope>
    <source>
        <strain evidence="2 3">MD-312</strain>
    </source>
</reference>